<dbReference type="Gene3D" id="3.90.360.10">
    <property type="entry name" value="Histone acetyl transferase 1 (HAT1), N-terminal domain"/>
    <property type="match status" value="1"/>
</dbReference>
<dbReference type="Gene3D" id="3.40.630.30">
    <property type="match status" value="2"/>
</dbReference>
<dbReference type="SUPFAM" id="SSF55729">
    <property type="entry name" value="Acyl-CoA N-acyltransferases (Nat)"/>
    <property type="match status" value="1"/>
</dbReference>
<evidence type="ECO:0000256" key="2">
    <source>
        <dbReference type="ARBA" id="ARBA00010543"/>
    </source>
</evidence>
<keyword evidence="5" id="KW-0808">Transferase</keyword>
<name>A0ABQ9FSF9_TEGGR</name>
<comment type="subcellular location">
    <subcellularLocation>
        <location evidence="1">Nucleus</location>
    </subcellularLocation>
</comment>
<evidence type="ECO:0000256" key="6">
    <source>
        <dbReference type="ARBA" id="ARBA00023242"/>
    </source>
</evidence>
<evidence type="ECO:0000256" key="4">
    <source>
        <dbReference type="ARBA" id="ARBA00021268"/>
    </source>
</evidence>
<dbReference type="InterPro" id="IPR037113">
    <property type="entry name" value="Hat1_N_sf"/>
</dbReference>
<organism evidence="11 12">
    <name type="scientific">Tegillarca granosa</name>
    <name type="common">Malaysian cockle</name>
    <name type="synonym">Anadara granosa</name>
    <dbReference type="NCBI Taxonomy" id="220873"/>
    <lineage>
        <taxon>Eukaryota</taxon>
        <taxon>Metazoa</taxon>
        <taxon>Spiralia</taxon>
        <taxon>Lophotrochozoa</taxon>
        <taxon>Mollusca</taxon>
        <taxon>Bivalvia</taxon>
        <taxon>Autobranchia</taxon>
        <taxon>Pteriomorphia</taxon>
        <taxon>Arcoida</taxon>
        <taxon>Arcoidea</taxon>
        <taxon>Arcidae</taxon>
        <taxon>Tegillarca</taxon>
    </lineage>
</organism>
<sequence length="356" mass="42048">MIGYHCPETIRQESDIEDDSTSFSPDMTHQIFGDQESIFGYRDLSIQIYYTAAKLIPYINMTYTDKVTPEKCDGLQADSVLETINKEMPPGVITNIDQFLSMLSKDADFKPYGKMLHSYKVIKNNEERHFVIYKTDIECAGFREYHERLQTFILYFIDAASYIDVDDERWQFYLFQMLVLPPFQRQGHGAQLIQTFYNDCYNRADILDITVEDPSENCQRVRDFVDVKNCMMLPSFQKDKLLEGFSEDMVKEAREKLKITKKQARRIYEILRLKVTDTSNPQQYRDYRLLIKKRLNAPFQKNGRDFQKLQQALRPDEFTAAMSSVSTEQRLQYLEKAFQEHVDMYRHIIERVAAMV</sequence>
<keyword evidence="6" id="KW-0539">Nucleus</keyword>
<evidence type="ECO:0000256" key="1">
    <source>
        <dbReference type="ARBA" id="ARBA00004123"/>
    </source>
</evidence>
<feature type="domain" description="Histone acetyl transferase HAT1 N-terminal" evidence="9">
    <location>
        <begin position="10"/>
        <end position="158"/>
    </location>
</feature>
<evidence type="ECO:0000313" key="12">
    <source>
        <dbReference type="Proteomes" id="UP001217089"/>
    </source>
</evidence>
<dbReference type="Proteomes" id="UP001217089">
    <property type="component" value="Unassembled WGS sequence"/>
</dbReference>
<evidence type="ECO:0000259" key="9">
    <source>
        <dbReference type="Pfam" id="PF10394"/>
    </source>
</evidence>
<dbReference type="InterPro" id="IPR013523">
    <property type="entry name" value="Hist_AcTrfase_HAT1_C"/>
</dbReference>
<dbReference type="InterPro" id="IPR016181">
    <property type="entry name" value="Acyl_CoA_acyltransferase"/>
</dbReference>
<feature type="domain" description="Histone acetyltransferase type B catalytic subunit C-terminal" evidence="10">
    <location>
        <begin position="222"/>
        <end position="273"/>
    </location>
</feature>
<dbReference type="Gene3D" id="1.10.10.390">
    <property type="match status" value="1"/>
</dbReference>
<evidence type="ECO:0000259" key="10">
    <source>
        <dbReference type="Pfam" id="PF21183"/>
    </source>
</evidence>
<comment type="caution">
    <text evidence="11">The sequence shown here is derived from an EMBL/GenBank/DDBJ whole genome shotgun (WGS) entry which is preliminary data.</text>
</comment>
<dbReference type="Pfam" id="PF21183">
    <property type="entry name" value="HAT1_C"/>
    <property type="match status" value="1"/>
</dbReference>
<dbReference type="InterPro" id="IPR048776">
    <property type="entry name" value="HAT1_C"/>
</dbReference>
<dbReference type="InterPro" id="IPR019467">
    <property type="entry name" value="Hat1_N"/>
</dbReference>
<evidence type="ECO:0000256" key="7">
    <source>
        <dbReference type="ARBA" id="ARBA00023315"/>
    </source>
</evidence>
<dbReference type="Pfam" id="PF10394">
    <property type="entry name" value="Hat1_N"/>
    <property type="match status" value="1"/>
</dbReference>
<evidence type="ECO:0000256" key="8">
    <source>
        <dbReference type="ARBA" id="ARBA00048017"/>
    </source>
</evidence>
<dbReference type="PANTHER" id="PTHR12046">
    <property type="entry name" value="HISTONE ACETYLTRANSFERASE TYPE B CATALYTIC SUBUNIT"/>
    <property type="match status" value="1"/>
</dbReference>
<evidence type="ECO:0000313" key="11">
    <source>
        <dbReference type="EMBL" id="KAJ8319622.1"/>
    </source>
</evidence>
<comment type="similarity">
    <text evidence="2">Belongs to the HAT1 family.</text>
</comment>
<comment type="catalytic activity">
    <reaction evidence="8">
        <text>L-lysyl-[protein] + acetyl-CoA = N(6)-acetyl-L-lysyl-[protein] + CoA + H(+)</text>
        <dbReference type="Rhea" id="RHEA:45948"/>
        <dbReference type="Rhea" id="RHEA-COMP:9752"/>
        <dbReference type="Rhea" id="RHEA-COMP:10731"/>
        <dbReference type="ChEBI" id="CHEBI:15378"/>
        <dbReference type="ChEBI" id="CHEBI:29969"/>
        <dbReference type="ChEBI" id="CHEBI:57287"/>
        <dbReference type="ChEBI" id="CHEBI:57288"/>
        <dbReference type="ChEBI" id="CHEBI:61930"/>
        <dbReference type="EC" id="2.3.1.48"/>
    </reaction>
</comment>
<dbReference type="EMBL" id="JARBDR010000183">
    <property type="protein sequence ID" value="KAJ8319622.1"/>
    <property type="molecule type" value="Genomic_DNA"/>
</dbReference>
<keyword evidence="12" id="KW-1185">Reference proteome</keyword>
<proteinExistence type="inferred from homology"/>
<protein>
    <recommendedName>
        <fullName evidence="4">Histone acetyltransferase type B catalytic subunit</fullName>
        <ecNumber evidence="3">2.3.1.48</ecNumber>
    </recommendedName>
</protein>
<keyword evidence="7" id="KW-0012">Acyltransferase</keyword>
<reference evidence="11 12" key="1">
    <citation type="submission" date="2022-12" db="EMBL/GenBank/DDBJ databases">
        <title>Chromosome-level genome of Tegillarca granosa.</title>
        <authorList>
            <person name="Kim J."/>
        </authorList>
    </citation>
    <scope>NUCLEOTIDE SEQUENCE [LARGE SCALE GENOMIC DNA]</scope>
    <source>
        <strain evidence="11">Teg-2019</strain>
        <tissue evidence="11">Adductor muscle</tissue>
    </source>
</reference>
<accession>A0ABQ9FSF9</accession>
<dbReference type="InterPro" id="IPR017380">
    <property type="entry name" value="Hist_AcTrfase_B-typ_cat-su"/>
</dbReference>
<evidence type="ECO:0000256" key="5">
    <source>
        <dbReference type="ARBA" id="ARBA00022679"/>
    </source>
</evidence>
<evidence type="ECO:0000256" key="3">
    <source>
        <dbReference type="ARBA" id="ARBA00013184"/>
    </source>
</evidence>
<gene>
    <name evidence="11" type="ORF">KUTeg_002824</name>
</gene>
<dbReference type="EC" id="2.3.1.48" evidence="3"/>